<sequence>MTDMTVTELTKNHTREGRVAIHTRVLTMSMSAYMETMFGGMMHTSGGGGYQGGRGRVIGMIQPDAERATKAKKYVQLLYKEDDWDSDEDEVVLIGEPALWTRPLYGYNGHFHACDLEYFAAFAGLIGIVQAGGVSDVLSALRSKPKALDTLCHWLYETPWVGEEADEEAYDILCDEYDFEELRRLPQHHPFYFHLVIATPLRLLACIVYSDFSRPSSHNAKTVELRECTSALIAGSKQLPGLIQRLAELSCREFVPLPFWDHSMENGWQAVTDDNSHWTYPQRVQIMAQLLLMSLYKYPNARAEIAKHDEAARQLRQCGICNCLVLVSTENTPTQDALGQEAVILNLEKAMHLNGKVVLVNEWLHEKQRYCVQPIGDVPVVNVKPENLHIWGAASSTDPRDTGSKAGDLQGAGQLPPGASHEEVTRHDEKSHPTSLRPTQAANDANTHCSVPHKNKERTIQKCAACSLPGKKMKKCSGCRLVSYCSRECQKEHWKMHKENCFDTTK</sequence>
<keyword evidence="1" id="KW-0479">Metal-binding</keyword>
<reference evidence="7 8" key="1">
    <citation type="journal article" date="2015" name="Genome Biol. Evol.">
        <title>Comparative Genomics of a Bacterivorous Green Alga Reveals Evolutionary Causalities and Consequences of Phago-Mixotrophic Mode of Nutrition.</title>
        <authorList>
            <person name="Burns J.A."/>
            <person name="Paasch A."/>
            <person name="Narechania A."/>
            <person name="Kim E."/>
        </authorList>
    </citation>
    <scope>NUCLEOTIDE SEQUENCE [LARGE SCALE GENOMIC DNA]</scope>
    <source>
        <strain evidence="7 8">PLY_AMNH</strain>
    </source>
</reference>
<dbReference type="Pfam" id="PF01753">
    <property type="entry name" value="zf-MYND"/>
    <property type="match status" value="1"/>
</dbReference>
<dbReference type="InterPro" id="IPR002893">
    <property type="entry name" value="Znf_MYND"/>
</dbReference>
<feature type="domain" description="MYND-type" evidence="6">
    <location>
        <begin position="463"/>
        <end position="501"/>
    </location>
</feature>
<dbReference type="EMBL" id="LGRX02009726">
    <property type="protein sequence ID" value="KAK3271460.1"/>
    <property type="molecule type" value="Genomic_DNA"/>
</dbReference>
<evidence type="ECO:0000256" key="5">
    <source>
        <dbReference type="SAM" id="MobiDB-lite"/>
    </source>
</evidence>
<dbReference type="GO" id="GO:0008270">
    <property type="term" value="F:zinc ion binding"/>
    <property type="evidence" value="ECO:0007669"/>
    <property type="project" value="UniProtKB-KW"/>
</dbReference>
<dbReference type="Proteomes" id="UP001190700">
    <property type="component" value="Unassembled WGS sequence"/>
</dbReference>
<evidence type="ECO:0000256" key="1">
    <source>
        <dbReference type="ARBA" id="ARBA00022723"/>
    </source>
</evidence>
<organism evidence="7 8">
    <name type="scientific">Cymbomonas tetramitiformis</name>
    <dbReference type="NCBI Taxonomy" id="36881"/>
    <lineage>
        <taxon>Eukaryota</taxon>
        <taxon>Viridiplantae</taxon>
        <taxon>Chlorophyta</taxon>
        <taxon>Pyramimonadophyceae</taxon>
        <taxon>Pyramimonadales</taxon>
        <taxon>Pyramimonadaceae</taxon>
        <taxon>Cymbomonas</taxon>
    </lineage>
</organism>
<feature type="compositionally biased region" description="Basic and acidic residues" evidence="5">
    <location>
        <begin position="420"/>
        <end position="432"/>
    </location>
</feature>
<feature type="region of interest" description="Disordered" evidence="5">
    <location>
        <begin position="392"/>
        <end position="451"/>
    </location>
</feature>
<protein>
    <recommendedName>
        <fullName evidence="6">MYND-type domain-containing protein</fullName>
    </recommendedName>
</protein>
<evidence type="ECO:0000313" key="7">
    <source>
        <dbReference type="EMBL" id="KAK3271460.1"/>
    </source>
</evidence>
<gene>
    <name evidence="7" type="ORF">CYMTET_20191</name>
</gene>
<dbReference type="AlphaFoldDB" id="A0AAE0L4J2"/>
<evidence type="ECO:0000259" key="6">
    <source>
        <dbReference type="PROSITE" id="PS50865"/>
    </source>
</evidence>
<keyword evidence="2 4" id="KW-0863">Zinc-finger</keyword>
<dbReference type="SUPFAM" id="SSF144232">
    <property type="entry name" value="HIT/MYND zinc finger-like"/>
    <property type="match status" value="1"/>
</dbReference>
<feature type="compositionally biased region" description="Polar residues" evidence="5">
    <location>
        <begin position="433"/>
        <end position="449"/>
    </location>
</feature>
<proteinExistence type="predicted"/>
<evidence type="ECO:0000256" key="4">
    <source>
        <dbReference type="PROSITE-ProRule" id="PRU00134"/>
    </source>
</evidence>
<dbReference type="PROSITE" id="PS01360">
    <property type="entry name" value="ZF_MYND_1"/>
    <property type="match status" value="1"/>
</dbReference>
<dbReference type="PROSITE" id="PS50865">
    <property type="entry name" value="ZF_MYND_2"/>
    <property type="match status" value="1"/>
</dbReference>
<name>A0AAE0L4J2_9CHLO</name>
<evidence type="ECO:0000313" key="8">
    <source>
        <dbReference type="Proteomes" id="UP001190700"/>
    </source>
</evidence>
<comment type="caution">
    <text evidence="7">The sequence shown here is derived from an EMBL/GenBank/DDBJ whole genome shotgun (WGS) entry which is preliminary data.</text>
</comment>
<accession>A0AAE0L4J2</accession>
<evidence type="ECO:0000256" key="3">
    <source>
        <dbReference type="ARBA" id="ARBA00022833"/>
    </source>
</evidence>
<keyword evidence="3" id="KW-0862">Zinc</keyword>
<keyword evidence="8" id="KW-1185">Reference proteome</keyword>
<evidence type="ECO:0000256" key="2">
    <source>
        <dbReference type="ARBA" id="ARBA00022771"/>
    </source>
</evidence>
<dbReference type="Gene3D" id="6.10.140.2220">
    <property type="match status" value="1"/>
</dbReference>